<evidence type="ECO:0000256" key="1">
    <source>
        <dbReference type="SAM" id="MobiDB-lite"/>
    </source>
</evidence>
<name>A0AA88DC06_FICCA</name>
<dbReference type="Proteomes" id="UP001187192">
    <property type="component" value="Unassembled WGS sequence"/>
</dbReference>
<dbReference type="AlphaFoldDB" id="A0AA88DC06"/>
<dbReference type="Gramene" id="FCD_00025575-RA">
    <property type="protein sequence ID" value="FCD_00025575-RA:cds"/>
    <property type="gene ID" value="FCD_00025575"/>
</dbReference>
<proteinExistence type="predicted"/>
<feature type="region of interest" description="Disordered" evidence="1">
    <location>
        <begin position="1"/>
        <end position="112"/>
    </location>
</feature>
<organism evidence="2 3">
    <name type="scientific">Ficus carica</name>
    <name type="common">Common fig</name>
    <dbReference type="NCBI Taxonomy" id="3494"/>
    <lineage>
        <taxon>Eukaryota</taxon>
        <taxon>Viridiplantae</taxon>
        <taxon>Streptophyta</taxon>
        <taxon>Embryophyta</taxon>
        <taxon>Tracheophyta</taxon>
        <taxon>Spermatophyta</taxon>
        <taxon>Magnoliopsida</taxon>
        <taxon>eudicotyledons</taxon>
        <taxon>Gunneridae</taxon>
        <taxon>Pentapetalae</taxon>
        <taxon>rosids</taxon>
        <taxon>fabids</taxon>
        <taxon>Rosales</taxon>
        <taxon>Moraceae</taxon>
        <taxon>Ficeae</taxon>
        <taxon>Ficus</taxon>
    </lineage>
</organism>
<sequence length="112" mass="11926">MARSAGLQPPTPRRHLRRESGQILPAYNPPLPSMTRKGSPYGLSLQPSTLASPSLAIKRPDPGLQPAPGSSSTTKKVPLPLWPPAVTPRPRVAISSEKAARSQPATRPQVVI</sequence>
<evidence type="ECO:0000313" key="3">
    <source>
        <dbReference type="Proteomes" id="UP001187192"/>
    </source>
</evidence>
<keyword evidence="3" id="KW-1185">Reference proteome</keyword>
<protein>
    <submittedName>
        <fullName evidence="2">Uncharacterized protein</fullName>
    </submittedName>
</protein>
<reference evidence="2" key="1">
    <citation type="submission" date="2023-07" db="EMBL/GenBank/DDBJ databases">
        <title>draft genome sequence of fig (Ficus carica).</title>
        <authorList>
            <person name="Takahashi T."/>
            <person name="Nishimura K."/>
        </authorList>
    </citation>
    <scope>NUCLEOTIDE SEQUENCE</scope>
</reference>
<accession>A0AA88DC06</accession>
<comment type="caution">
    <text evidence="2">The sequence shown here is derived from an EMBL/GenBank/DDBJ whole genome shotgun (WGS) entry which is preliminary data.</text>
</comment>
<evidence type="ECO:0000313" key="2">
    <source>
        <dbReference type="EMBL" id="GMN49617.1"/>
    </source>
</evidence>
<gene>
    <name evidence="2" type="ORF">TIFTF001_018787</name>
</gene>
<dbReference type="EMBL" id="BTGU01000031">
    <property type="protein sequence ID" value="GMN49617.1"/>
    <property type="molecule type" value="Genomic_DNA"/>
</dbReference>